<keyword evidence="3" id="KW-1185">Reference proteome</keyword>
<protein>
    <submittedName>
        <fullName evidence="2">Uncharacterized protein</fullName>
    </submittedName>
</protein>
<organism evidence="2 3">
    <name type="scientific">Mycena alexandri</name>
    <dbReference type="NCBI Taxonomy" id="1745969"/>
    <lineage>
        <taxon>Eukaryota</taxon>
        <taxon>Fungi</taxon>
        <taxon>Dikarya</taxon>
        <taxon>Basidiomycota</taxon>
        <taxon>Agaricomycotina</taxon>
        <taxon>Agaricomycetes</taxon>
        <taxon>Agaricomycetidae</taxon>
        <taxon>Agaricales</taxon>
        <taxon>Marasmiineae</taxon>
        <taxon>Mycenaceae</taxon>
        <taxon>Mycena</taxon>
    </lineage>
</organism>
<accession>A0AAD6WVL8</accession>
<feature type="region of interest" description="Disordered" evidence="1">
    <location>
        <begin position="1"/>
        <end position="23"/>
    </location>
</feature>
<dbReference type="EMBL" id="JARJCM010000161">
    <property type="protein sequence ID" value="KAJ7025011.1"/>
    <property type="molecule type" value="Genomic_DNA"/>
</dbReference>
<evidence type="ECO:0000256" key="1">
    <source>
        <dbReference type="SAM" id="MobiDB-lite"/>
    </source>
</evidence>
<reference evidence="2" key="1">
    <citation type="submission" date="2023-03" db="EMBL/GenBank/DDBJ databases">
        <title>Massive genome expansion in bonnet fungi (Mycena s.s.) driven by repeated elements and novel gene families across ecological guilds.</title>
        <authorList>
            <consortium name="Lawrence Berkeley National Laboratory"/>
            <person name="Harder C.B."/>
            <person name="Miyauchi S."/>
            <person name="Viragh M."/>
            <person name="Kuo A."/>
            <person name="Thoen E."/>
            <person name="Andreopoulos B."/>
            <person name="Lu D."/>
            <person name="Skrede I."/>
            <person name="Drula E."/>
            <person name="Henrissat B."/>
            <person name="Morin E."/>
            <person name="Kohler A."/>
            <person name="Barry K."/>
            <person name="LaButti K."/>
            <person name="Morin E."/>
            <person name="Salamov A."/>
            <person name="Lipzen A."/>
            <person name="Mereny Z."/>
            <person name="Hegedus B."/>
            <person name="Baldrian P."/>
            <person name="Stursova M."/>
            <person name="Weitz H."/>
            <person name="Taylor A."/>
            <person name="Grigoriev I.V."/>
            <person name="Nagy L.G."/>
            <person name="Martin F."/>
            <person name="Kauserud H."/>
        </authorList>
    </citation>
    <scope>NUCLEOTIDE SEQUENCE</scope>
    <source>
        <strain evidence="2">CBHHK200</strain>
    </source>
</reference>
<feature type="compositionally biased region" description="Polar residues" evidence="1">
    <location>
        <begin position="1"/>
        <end position="20"/>
    </location>
</feature>
<dbReference type="AlphaFoldDB" id="A0AAD6WVL8"/>
<dbReference type="Proteomes" id="UP001218188">
    <property type="component" value="Unassembled WGS sequence"/>
</dbReference>
<name>A0AAD6WVL8_9AGAR</name>
<gene>
    <name evidence="2" type="ORF">C8F04DRAFT_1269755</name>
</gene>
<evidence type="ECO:0000313" key="3">
    <source>
        <dbReference type="Proteomes" id="UP001218188"/>
    </source>
</evidence>
<proteinExistence type="predicted"/>
<sequence>MPQNSLPKSRPNSAQKSRQQALADPGPHAIDLLRNRDPLLPLGPFDGRVGASAVLNGEHHFITTNAGYIPDLPSLKTPHKVYLRSDMRYGTDDPALWPQQYAPEYAHMPLMAKKGSRPKLNIMWWNPSSADFIVGSAITRGLGRLRPGAFTKLFEPIDRLKARCAKLKAAQPQLCVPLFGEILEHIAPVLPN</sequence>
<evidence type="ECO:0000313" key="2">
    <source>
        <dbReference type="EMBL" id="KAJ7025011.1"/>
    </source>
</evidence>
<comment type="caution">
    <text evidence="2">The sequence shown here is derived from an EMBL/GenBank/DDBJ whole genome shotgun (WGS) entry which is preliminary data.</text>
</comment>